<dbReference type="SUPFAM" id="SSF53383">
    <property type="entry name" value="PLP-dependent transferases"/>
    <property type="match status" value="1"/>
</dbReference>
<organism evidence="4 5">
    <name type="scientific">Desulfotomaculum copahuensis</name>
    <dbReference type="NCBI Taxonomy" id="1838280"/>
    <lineage>
        <taxon>Bacteria</taxon>
        <taxon>Bacillati</taxon>
        <taxon>Bacillota</taxon>
        <taxon>Clostridia</taxon>
        <taxon>Eubacteriales</taxon>
        <taxon>Desulfotomaculaceae</taxon>
        <taxon>Desulfotomaculum</taxon>
    </lineage>
</organism>
<dbReference type="EMBL" id="LYVF01000178">
    <property type="protein sequence ID" value="OAT80402.1"/>
    <property type="molecule type" value="Genomic_DNA"/>
</dbReference>
<dbReference type="GO" id="GO:0008483">
    <property type="term" value="F:transaminase activity"/>
    <property type="evidence" value="ECO:0007669"/>
    <property type="project" value="TreeGrafter"/>
</dbReference>
<dbReference type="InterPro" id="IPR015422">
    <property type="entry name" value="PyrdxlP-dep_Trfase_small"/>
</dbReference>
<dbReference type="Gene3D" id="3.40.640.10">
    <property type="entry name" value="Type I PLP-dependent aspartate aminotransferase-like (Major domain)"/>
    <property type="match status" value="1"/>
</dbReference>
<dbReference type="CDD" id="cd00616">
    <property type="entry name" value="AHBA_syn"/>
    <property type="match status" value="1"/>
</dbReference>
<dbReference type="AlphaFoldDB" id="A0A1B7LCG4"/>
<dbReference type="InterPro" id="IPR020026">
    <property type="entry name" value="PseC"/>
</dbReference>
<dbReference type="Proteomes" id="UP000078532">
    <property type="component" value="Unassembled WGS sequence"/>
</dbReference>
<dbReference type="PANTHER" id="PTHR30244:SF34">
    <property type="entry name" value="DTDP-4-AMINO-4,6-DIDEOXYGALACTOSE TRANSAMINASE"/>
    <property type="match status" value="1"/>
</dbReference>
<evidence type="ECO:0000256" key="1">
    <source>
        <dbReference type="PIRSR" id="PIRSR000390-1"/>
    </source>
</evidence>
<gene>
    <name evidence="4" type="ORF">A6M21_13615</name>
</gene>
<dbReference type="STRING" id="1838280.A6M21_13615"/>
<keyword evidence="2 3" id="KW-0663">Pyridoxal phosphate</keyword>
<evidence type="ECO:0000313" key="4">
    <source>
        <dbReference type="EMBL" id="OAT80402.1"/>
    </source>
</evidence>
<evidence type="ECO:0000256" key="3">
    <source>
        <dbReference type="RuleBase" id="RU004508"/>
    </source>
</evidence>
<dbReference type="Gene3D" id="3.90.1150.10">
    <property type="entry name" value="Aspartate Aminotransferase, domain 1"/>
    <property type="match status" value="1"/>
</dbReference>
<feature type="active site" description="Proton acceptor" evidence="1">
    <location>
        <position position="208"/>
    </location>
</feature>
<comment type="caution">
    <text evidence="4">The sequence shown here is derived from an EMBL/GenBank/DDBJ whole genome shotgun (WGS) entry which is preliminary data.</text>
</comment>
<dbReference type="Pfam" id="PF01041">
    <property type="entry name" value="DegT_DnrJ_EryC1"/>
    <property type="match status" value="1"/>
</dbReference>
<evidence type="ECO:0000256" key="2">
    <source>
        <dbReference type="PIRSR" id="PIRSR000390-2"/>
    </source>
</evidence>
<dbReference type="InterPro" id="IPR015424">
    <property type="entry name" value="PyrdxlP-dep_Trfase"/>
</dbReference>
<dbReference type="InterPro" id="IPR000653">
    <property type="entry name" value="DegT/StrS_aminotransferase"/>
</dbReference>
<name>A0A1B7LCG4_9FIRM</name>
<dbReference type="InterPro" id="IPR015421">
    <property type="entry name" value="PyrdxlP-dep_Trfase_major"/>
</dbReference>
<dbReference type="GO" id="GO:0030170">
    <property type="term" value="F:pyridoxal phosphate binding"/>
    <property type="evidence" value="ECO:0007669"/>
    <property type="project" value="TreeGrafter"/>
</dbReference>
<protein>
    <submittedName>
        <fullName evidence="4">UDP-4-amino-4, 6-dideoxy-N-acetyl-beta-L-altrosamine transaminase</fullName>
    </submittedName>
</protein>
<proteinExistence type="inferred from homology"/>
<sequence>MLKGCRTLDYKNDSALPAIEGGRPVRDKMLPYARQLIEQDDIDAVTEVLRSDWLTTGPTVAEFERRFAARVGARYAVAVSSGTAALHAACFAAGLGRGDEVITSPLTFVASANCALFLGAKPVFADIDPDTYNIDPAEIEKKITAQTKAIIPVHFTGQPCDLDAIHDIARRCKLSVIEDAAHALGAEYKGRPVGGLSDMTVFSFHPVKHITTGEGGMVTTNDEELYQWLLLFRNHGITRDPEMMTENHGPWYYEALDLGFNYRLTDIQAALGLSQLRKLDRFLARRRAIAAIYNEAFAQIPAVRIPWQAPYGRTAWHLYVLSLNLEQLKKDRAEIFAALRAENIGVNVHYIPVYRHPYYRWLGDPDSCSLQGFYCYQAEELYRRLITLPLFPAMTDRDAADVVAAVRKVLARAAA</sequence>
<dbReference type="PANTHER" id="PTHR30244">
    <property type="entry name" value="TRANSAMINASE"/>
    <property type="match status" value="1"/>
</dbReference>
<dbReference type="GO" id="GO:0000271">
    <property type="term" value="P:polysaccharide biosynthetic process"/>
    <property type="evidence" value="ECO:0007669"/>
    <property type="project" value="TreeGrafter"/>
</dbReference>
<dbReference type="PIRSF" id="PIRSF000390">
    <property type="entry name" value="PLP_StrS"/>
    <property type="match status" value="1"/>
</dbReference>
<accession>A0A1B7LCG4</accession>
<dbReference type="NCBIfam" id="TIGR03588">
    <property type="entry name" value="PseC"/>
    <property type="match status" value="1"/>
</dbReference>
<reference evidence="4 5" key="1">
    <citation type="submission" date="2016-04" db="EMBL/GenBank/DDBJ databases">
        <authorList>
            <person name="Evans L.H."/>
            <person name="Alamgir A."/>
            <person name="Owens N."/>
            <person name="Weber N.D."/>
            <person name="Virtaneva K."/>
            <person name="Barbian K."/>
            <person name="Babar A."/>
            <person name="Rosenke K."/>
        </authorList>
    </citation>
    <scope>NUCLEOTIDE SEQUENCE [LARGE SCALE GENOMIC DNA]</scope>
    <source>
        <strain evidence="4 5">LMa1</strain>
    </source>
</reference>
<keyword evidence="5" id="KW-1185">Reference proteome</keyword>
<evidence type="ECO:0000313" key="5">
    <source>
        <dbReference type="Proteomes" id="UP000078532"/>
    </source>
</evidence>
<comment type="similarity">
    <text evidence="3">Belongs to the DegT/DnrJ/EryC1 family.</text>
</comment>
<feature type="modified residue" description="N6-(pyridoxal phosphate)lysine" evidence="2">
    <location>
        <position position="208"/>
    </location>
</feature>